<sequence length="169" mass="18413">MTKQAKKPAAIVLFEGASAISKEIAGIKTASSKLDTRIQIAALSVASHAQLHGDITLAEKLIDALGKGHRKTALVDWLVAFGPFAIAPDESGLTFARREKFDMDAAQAKPWYDFKPETPFKAVKLADMLDSLIKKAEAALNDKEHADAHDVDPAHVAAIKEMRARWIEQ</sequence>
<dbReference type="EMBL" id="MW965453">
    <property type="protein sequence ID" value="QVE65558.1"/>
    <property type="molecule type" value="Genomic_DNA"/>
</dbReference>
<name>A0A8E5KHE1_9CAUD</name>
<organism evidence="1 2">
    <name type="scientific">Ralstonia phage vB_RsoP_BMB50</name>
    <dbReference type="NCBI Taxonomy" id="2834269"/>
    <lineage>
        <taxon>Viruses</taxon>
        <taxon>Duplodnaviria</taxon>
        <taxon>Heunggongvirae</taxon>
        <taxon>Uroviricota</taxon>
        <taxon>Caudoviricetes</taxon>
        <taxon>Autographivirales</taxon>
        <taxon>Autonotataviridae</taxon>
        <taxon>Okabevirinae</taxon>
        <taxon>Hongshanvirus</taxon>
        <taxon>Hongshanvirus BMB50</taxon>
    </lineage>
</organism>
<dbReference type="Proteomes" id="UP000694260">
    <property type="component" value="Segment"/>
</dbReference>
<reference evidence="1" key="1">
    <citation type="submission" date="2021-04" db="EMBL/GenBank/DDBJ databases">
        <title>Genomic characterization of the novel lytic bacteriophage vB_RsoP_BMB50 infecting Ralstonia solanacearum.</title>
        <authorList>
            <person name="Wang K."/>
            <person name="Liu Q."/>
            <person name="Dong Z."/>
            <person name="Sun M."/>
            <person name="Peng D."/>
        </authorList>
    </citation>
    <scope>NUCLEOTIDE SEQUENCE</scope>
</reference>
<evidence type="ECO:0000313" key="2">
    <source>
        <dbReference type="Proteomes" id="UP000694260"/>
    </source>
</evidence>
<protein>
    <submittedName>
        <fullName evidence="1">Uncharacterized protein</fullName>
    </submittedName>
</protein>
<proteinExistence type="predicted"/>
<keyword evidence="2" id="KW-1185">Reference proteome</keyword>
<evidence type="ECO:0000313" key="1">
    <source>
        <dbReference type="EMBL" id="QVE65558.1"/>
    </source>
</evidence>
<accession>A0A8E5KHE1</accession>